<keyword evidence="1" id="KW-0812">Transmembrane</keyword>
<keyword evidence="1" id="KW-0472">Membrane</keyword>
<feature type="transmembrane region" description="Helical" evidence="1">
    <location>
        <begin position="19"/>
        <end position="38"/>
    </location>
</feature>
<accession>A0A2P2KSA2</accession>
<organism evidence="2">
    <name type="scientific">Rhizophora mucronata</name>
    <name type="common">Asiatic mangrove</name>
    <dbReference type="NCBI Taxonomy" id="61149"/>
    <lineage>
        <taxon>Eukaryota</taxon>
        <taxon>Viridiplantae</taxon>
        <taxon>Streptophyta</taxon>
        <taxon>Embryophyta</taxon>
        <taxon>Tracheophyta</taxon>
        <taxon>Spermatophyta</taxon>
        <taxon>Magnoliopsida</taxon>
        <taxon>eudicotyledons</taxon>
        <taxon>Gunneridae</taxon>
        <taxon>Pentapetalae</taxon>
        <taxon>rosids</taxon>
        <taxon>fabids</taxon>
        <taxon>Malpighiales</taxon>
        <taxon>Rhizophoraceae</taxon>
        <taxon>Rhizophora</taxon>
    </lineage>
</organism>
<evidence type="ECO:0000256" key="1">
    <source>
        <dbReference type="SAM" id="Phobius"/>
    </source>
</evidence>
<proteinExistence type="predicted"/>
<dbReference type="AlphaFoldDB" id="A0A2P2KSA2"/>
<sequence>MNPTICFTHLAPLIPHVQYPYLFLVIDYAFLICITHSTW</sequence>
<reference evidence="2" key="1">
    <citation type="submission" date="2018-02" db="EMBL/GenBank/DDBJ databases">
        <title>Rhizophora mucronata_Transcriptome.</title>
        <authorList>
            <person name="Meera S.P."/>
            <person name="Sreeshan A."/>
            <person name="Augustine A."/>
        </authorList>
    </citation>
    <scope>NUCLEOTIDE SEQUENCE</scope>
    <source>
        <tissue evidence="2">Leaf</tissue>
    </source>
</reference>
<name>A0A2P2KSA2_RHIMU</name>
<protein>
    <submittedName>
        <fullName evidence="2">Uncharacterized protein</fullName>
    </submittedName>
</protein>
<keyword evidence="1" id="KW-1133">Transmembrane helix</keyword>
<evidence type="ECO:0000313" key="2">
    <source>
        <dbReference type="EMBL" id="MBX08588.1"/>
    </source>
</evidence>
<dbReference type="EMBL" id="GGEC01028104">
    <property type="protein sequence ID" value="MBX08588.1"/>
    <property type="molecule type" value="Transcribed_RNA"/>
</dbReference>